<name>A0A6A6DC59_9PEZI</name>
<organism evidence="1 2">
    <name type="scientific">Zopfia rhizophila CBS 207.26</name>
    <dbReference type="NCBI Taxonomy" id="1314779"/>
    <lineage>
        <taxon>Eukaryota</taxon>
        <taxon>Fungi</taxon>
        <taxon>Dikarya</taxon>
        <taxon>Ascomycota</taxon>
        <taxon>Pezizomycotina</taxon>
        <taxon>Dothideomycetes</taxon>
        <taxon>Dothideomycetes incertae sedis</taxon>
        <taxon>Zopfiaceae</taxon>
        <taxon>Zopfia</taxon>
    </lineage>
</organism>
<reference evidence="1" key="1">
    <citation type="journal article" date="2020" name="Stud. Mycol.">
        <title>101 Dothideomycetes genomes: a test case for predicting lifestyles and emergence of pathogens.</title>
        <authorList>
            <person name="Haridas S."/>
            <person name="Albert R."/>
            <person name="Binder M."/>
            <person name="Bloem J."/>
            <person name="Labutti K."/>
            <person name="Salamov A."/>
            <person name="Andreopoulos B."/>
            <person name="Baker S."/>
            <person name="Barry K."/>
            <person name="Bills G."/>
            <person name="Bluhm B."/>
            <person name="Cannon C."/>
            <person name="Castanera R."/>
            <person name="Culley D."/>
            <person name="Daum C."/>
            <person name="Ezra D."/>
            <person name="Gonzalez J."/>
            <person name="Henrissat B."/>
            <person name="Kuo A."/>
            <person name="Liang C."/>
            <person name="Lipzen A."/>
            <person name="Lutzoni F."/>
            <person name="Magnuson J."/>
            <person name="Mondo S."/>
            <person name="Nolan M."/>
            <person name="Ohm R."/>
            <person name="Pangilinan J."/>
            <person name="Park H.-J."/>
            <person name="Ramirez L."/>
            <person name="Alfaro M."/>
            <person name="Sun H."/>
            <person name="Tritt A."/>
            <person name="Yoshinaga Y."/>
            <person name="Zwiers L.-H."/>
            <person name="Turgeon B."/>
            <person name="Goodwin S."/>
            <person name="Spatafora J."/>
            <person name="Crous P."/>
            <person name="Grigoriev I."/>
        </authorList>
    </citation>
    <scope>NUCLEOTIDE SEQUENCE</scope>
    <source>
        <strain evidence="1">CBS 207.26</strain>
    </source>
</reference>
<protein>
    <submittedName>
        <fullName evidence="1">Uncharacterized protein</fullName>
    </submittedName>
</protein>
<sequence>MPLPLLETLEGQVDQTKWGQRIEPSDPNNTKLGIDTHILYFQNSYIHHGDYDYDLFEAIVEDFRGWKEETFKLVDTDVNRRFRDFLRQNGIPVLTGKGPIARALADIVAKDEMPPWPPEEL</sequence>
<evidence type="ECO:0000313" key="1">
    <source>
        <dbReference type="EMBL" id="KAF2175799.1"/>
    </source>
</evidence>
<accession>A0A6A6DC59</accession>
<dbReference type="Proteomes" id="UP000800200">
    <property type="component" value="Unassembled WGS sequence"/>
</dbReference>
<gene>
    <name evidence="1" type="ORF">K469DRAFT_683415</name>
</gene>
<dbReference type="EMBL" id="ML994724">
    <property type="protein sequence ID" value="KAF2175799.1"/>
    <property type="molecule type" value="Genomic_DNA"/>
</dbReference>
<evidence type="ECO:0000313" key="2">
    <source>
        <dbReference type="Proteomes" id="UP000800200"/>
    </source>
</evidence>
<dbReference type="AlphaFoldDB" id="A0A6A6DC59"/>
<dbReference type="OrthoDB" id="3596768at2759"/>
<proteinExistence type="predicted"/>
<keyword evidence="2" id="KW-1185">Reference proteome</keyword>